<dbReference type="Proteomes" id="UP000603904">
    <property type="component" value="Unassembled WGS sequence"/>
</dbReference>
<reference evidence="7 8" key="1">
    <citation type="submission" date="2021-01" db="EMBL/GenBank/DDBJ databases">
        <title>Whole genome shotgun sequence of Microbispora corallina NBRC 16416.</title>
        <authorList>
            <person name="Komaki H."/>
            <person name="Tamura T."/>
        </authorList>
    </citation>
    <scope>NUCLEOTIDE SEQUENCE [LARGE SCALE GENOMIC DNA]</scope>
    <source>
        <strain evidence="7 8">NBRC 16416</strain>
    </source>
</reference>
<keyword evidence="8" id="KW-1185">Reference proteome</keyword>
<feature type="region of interest" description="Disordered" evidence="4">
    <location>
        <begin position="543"/>
        <end position="567"/>
    </location>
</feature>
<dbReference type="SUPFAM" id="SSF53474">
    <property type="entry name" value="alpha/beta-Hydrolases"/>
    <property type="match status" value="1"/>
</dbReference>
<dbReference type="InterPro" id="IPR029058">
    <property type="entry name" value="AB_hydrolase_fold"/>
</dbReference>
<evidence type="ECO:0000256" key="2">
    <source>
        <dbReference type="ARBA" id="ARBA00022729"/>
    </source>
</evidence>
<dbReference type="InterPro" id="IPR051601">
    <property type="entry name" value="Serine_prot/Carboxylest_S33"/>
</dbReference>
<dbReference type="PANTHER" id="PTHR43248:SF29">
    <property type="entry name" value="TRIPEPTIDYL AMINOPEPTIDASE"/>
    <property type="match status" value="1"/>
</dbReference>
<evidence type="ECO:0000256" key="4">
    <source>
        <dbReference type="SAM" id="MobiDB-lite"/>
    </source>
</evidence>
<dbReference type="EMBL" id="BOOC01000002">
    <property type="protein sequence ID" value="GIH37813.1"/>
    <property type="molecule type" value="Genomic_DNA"/>
</dbReference>
<evidence type="ECO:0000259" key="6">
    <source>
        <dbReference type="Pfam" id="PF00561"/>
    </source>
</evidence>
<evidence type="ECO:0000256" key="1">
    <source>
        <dbReference type="ARBA" id="ARBA00010088"/>
    </source>
</evidence>
<evidence type="ECO:0000313" key="8">
    <source>
        <dbReference type="Proteomes" id="UP000603904"/>
    </source>
</evidence>
<dbReference type="Gene3D" id="3.40.50.1820">
    <property type="entry name" value="alpha/beta hydrolase"/>
    <property type="match status" value="2"/>
</dbReference>
<keyword evidence="3" id="KW-0378">Hydrolase</keyword>
<dbReference type="InterPro" id="IPR000073">
    <property type="entry name" value="AB_hydrolase_1"/>
</dbReference>
<protein>
    <submittedName>
        <fullName evidence="7">Peptidase</fullName>
    </submittedName>
</protein>
<name>A0ABQ4FSM0_9ACTN</name>
<organism evidence="7 8">
    <name type="scientific">Microbispora corallina</name>
    <dbReference type="NCBI Taxonomy" id="83302"/>
    <lineage>
        <taxon>Bacteria</taxon>
        <taxon>Bacillati</taxon>
        <taxon>Actinomycetota</taxon>
        <taxon>Actinomycetes</taxon>
        <taxon>Streptosporangiales</taxon>
        <taxon>Streptosporangiaceae</taxon>
        <taxon>Microbispora</taxon>
    </lineage>
</organism>
<keyword evidence="2 5" id="KW-0732">Signal</keyword>
<proteinExistence type="inferred from homology"/>
<evidence type="ECO:0000256" key="5">
    <source>
        <dbReference type="SAM" id="SignalP"/>
    </source>
</evidence>
<comment type="similarity">
    <text evidence="1">Belongs to the peptidase S33 family.</text>
</comment>
<feature type="signal peptide" evidence="5">
    <location>
        <begin position="1"/>
        <end position="28"/>
    </location>
</feature>
<evidence type="ECO:0000313" key="7">
    <source>
        <dbReference type="EMBL" id="GIH37813.1"/>
    </source>
</evidence>
<feature type="chain" id="PRO_5045748024" evidence="5">
    <location>
        <begin position="29"/>
        <end position="567"/>
    </location>
</feature>
<dbReference type="Pfam" id="PF00561">
    <property type="entry name" value="Abhydrolase_1"/>
    <property type="match status" value="1"/>
</dbReference>
<gene>
    <name evidence="7" type="ORF">Mco01_08130</name>
</gene>
<dbReference type="PANTHER" id="PTHR43248">
    <property type="entry name" value="2-SUCCINYL-6-HYDROXY-2,4-CYCLOHEXADIENE-1-CARBOXYLATE SYNTHASE"/>
    <property type="match status" value="1"/>
</dbReference>
<sequence>MPVKRVVGVVAGAAMVVAGLVGPEGAHAAPGRETLAWGPCRPAGAAASAGATAAPSAGAALAAVTRVSGALGAVIGPPAAASSVRRAPVHTPGRAAVQCATLRVPLDYAEPEGRQITLSLNRVRGTASQRDDHLGALLVNPGGPGGSGLDLAKYVAAMLPSEVAARYDVIGFAPRGVGPSEPAISCVDPARFYAPPRPDAVPKTVDDEAALVSRARQYAEGCGSRWSWFLPYLTTENSARDMDAIRAALGEDKISYLGYSYGTYLGAVYATLFPQRVRRLVLDSNVDPDGVWYDANISQDYSFDRRHRDFLDWVARNDDAYRLGATEQAVHDAWYSMRSRLRVKPGGGLVGPSELDDIYSAGGYSNALWPALGAAFSAYVRKGDTAALVKLFHSQAEIKKTEENSYAVYLGVECRDARWPRSWDRWHVDTLKVNAEAPFMAWPNAVYNAPCAFWPVPGLTPVRVGAVSLPPILLIQAEHDAATPYAGAVHLRRRFPTASLVTEGGGNHGVSLSGNSCVDRYLSAYLRDASLLPQRRTSARGMRRGDAWCPALPDPKPQAPAAARRAR</sequence>
<evidence type="ECO:0000256" key="3">
    <source>
        <dbReference type="ARBA" id="ARBA00022801"/>
    </source>
</evidence>
<accession>A0ABQ4FSM0</accession>
<comment type="caution">
    <text evidence="7">The sequence shown here is derived from an EMBL/GenBank/DDBJ whole genome shotgun (WGS) entry which is preliminary data.</text>
</comment>
<feature type="domain" description="AB hydrolase-1" evidence="6">
    <location>
        <begin position="136"/>
        <end position="511"/>
    </location>
</feature>